<dbReference type="RefSeq" id="WP_060533886.1">
    <property type="nucleotide sequence ID" value="NZ_CP013023.1"/>
</dbReference>
<evidence type="ECO:0008006" key="3">
    <source>
        <dbReference type="Google" id="ProtNLM"/>
    </source>
</evidence>
<name>A0A172ZEZ5_9BACL</name>
<evidence type="ECO:0000313" key="1">
    <source>
        <dbReference type="EMBL" id="ANF96224.1"/>
    </source>
</evidence>
<proteinExistence type="predicted"/>
<dbReference type="Proteomes" id="UP000078148">
    <property type="component" value="Chromosome"/>
</dbReference>
<reference evidence="2" key="1">
    <citation type="submission" date="2015-10" db="EMBL/GenBank/DDBJ databases">
        <title>Genome of Paenibacillus bovis sp. nov.</title>
        <authorList>
            <person name="Wu Z."/>
            <person name="Gao C."/>
            <person name="Liu Z."/>
            <person name="Zheng H."/>
        </authorList>
    </citation>
    <scope>NUCLEOTIDE SEQUENCE [LARGE SCALE GENOMIC DNA]</scope>
    <source>
        <strain evidence="2">BD3526</strain>
    </source>
</reference>
<dbReference type="AlphaFoldDB" id="A0A172ZEZ5"/>
<dbReference type="OrthoDB" id="2676243at2"/>
<protein>
    <recommendedName>
        <fullName evidence="3">DUF4868 domain-containing protein</fullName>
    </recommendedName>
</protein>
<sequence>MNINDPDHPVNRLSGIEISEETLEQMGLTFFTVRKQKEADHYYRARESAISADVQYWLKKQIIYGLRSFQQENSQGKNEFMVSDYNFEVQKNDTLAMLELDSSEGTVSERKEGLIFALEHPDSSLEDASTHFQIIQIQLDGENIYCCFYRKPKRNIGKKKFAFKNSGELQFADSELLEIGGPIDFFIVKNTIFISSLRPFEYAFDYQDHINELRDENLKRITALPFFDGEESNREEFEDSCRQYFYSRSLAQIQPETIEVLQRNFEDRCEELKLIRRKMPRNAKQAEVYQRKYRALWELYDFIDLDKRKIIFHNDQEPKTLIQFFSDKIVQSFLTGEYGVAVSYENPANEPTA</sequence>
<evidence type="ECO:0000313" key="2">
    <source>
        <dbReference type="Proteomes" id="UP000078148"/>
    </source>
</evidence>
<dbReference type="EMBL" id="CP013023">
    <property type="protein sequence ID" value="ANF96224.1"/>
    <property type="molecule type" value="Genomic_DNA"/>
</dbReference>
<reference evidence="1 2" key="2">
    <citation type="journal article" date="2016" name="Int. J. Syst. Evol. Microbiol.">
        <title>Paenibacillus bovis sp. nov., isolated from raw yak (Bos grunniens) milk.</title>
        <authorList>
            <person name="Gao C."/>
            <person name="Han J."/>
            <person name="Liu Z."/>
            <person name="Xu X."/>
            <person name="Hang F."/>
            <person name="Wu Z."/>
        </authorList>
    </citation>
    <scope>NUCLEOTIDE SEQUENCE [LARGE SCALE GENOMIC DNA]</scope>
    <source>
        <strain evidence="1 2">BD3526</strain>
    </source>
</reference>
<accession>A0A172ZEZ5</accession>
<gene>
    <name evidence="1" type="ORF">AR543_09575</name>
</gene>
<dbReference type="Pfam" id="PF16162">
    <property type="entry name" value="KwaB"/>
    <property type="match status" value="1"/>
</dbReference>
<keyword evidence="2" id="KW-1185">Reference proteome</keyword>
<dbReference type="InterPro" id="IPR032359">
    <property type="entry name" value="KwaB-like"/>
</dbReference>
<dbReference type="KEGG" id="pbv:AR543_09575"/>
<organism evidence="1 2">
    <name type="scientific">Paenibacillus bovis</name>
    <dbReference type="NCBI Taxonomy" id="1616788"/>
    <lineage>
        <taxon>Bacteria</taxon>
        <taxon>Bacillati</taxon>
        <taxon>Bacillota</taxon>
        <taxon>Bacilli</taxon>
        <taxon>Bacillales</taxon>
        <taxon>Paenibacillaceae</taxon>
        <taxon>Paenibacillus</taxon>
    </lineage>
</organism>